<dbReference type="EMBL" id="CP030759">
    <property type="protein sequence ID" value="AXA34915.1"/>
    <property type="molecule type" value="Genomic_DNA"/>
</dbReference>
<evidence type="ECO:0000256" key="5">
    <source>
        <dbReference type="PROSITE-ProRule" id="PRU00277"/>
    </source>
</evidence>
<dbReference type="SUPFAM" id="SSF54534">
    <property type="entry name" value="FKBP-like"/>
    <property type="match status" value="1"/>
</dbReference>
<evidence type="ECO:0000259" key="8">
    <source>
        <dbReference type="PROSITE" id="PS50059"/>
    </source>
</evidence>
<comment type="similarity">
    <text evidence="2 6">Belongs to the FKBP-type PPIase family.</text>
</comment>
<comment type="catalytic activity">
    <reaction evidence="1 5 6">
        <text>[protein]-peptidylproline (omega=180) = [protein]-peptidylproline (omega=0)</text>
        <dbReference type="Rhea" id="RHEA:16237"/>
        <dbReference type="Rhea" id="RHEA-COMP:10747"/>
        <dbReference type="Rhea" id="RHEA-COMP:10748"/>
        <dbReference type="ChEBI" id="CHEBI:83833"/>
        <dbReference type="ChEBI" id="CHEBI:83834"/>
        <dbReference type="EC" id="5.2.1.8"/>
    </reaction>
</comment>
<evidence type="ECO:0000256" key="3">
    <source>
        <dbReference type="ARBA" id="ARBA00023110"/>
    </source>
</evidence>
<evidence type="ECO:0000313" key="9">
    <source>
        <dbReference type="EMBL" id="AXA34915.1"/>
    </source>
</evidence>
<evidence type="ECO:0000313" key="10">
    <source>
        <dbReference type="Proteomes" id="UP000262583"/>
    </source>
</evidence>
<dbReference type="Gene3D" id="3.10.50.40">
    <property type="match status" value="1"/>
</dbReference>
<proteinExistence type="inferred from homology"/>
<evidence type="ECO:0000256" key="7">
    <source>
        <dbReference type="SAM" id="MobiDB-lite"/>
    </source>
</evidence>
<feature type="region of interest" description="Disordered" evidence="7">
    <location>
        <begin position="178"/>
        <end position="200"/>
    </location>
</feature>
<dbReference type="PROSITE" id="PS50059">
    <property type="entry name" value="FKBP_PPIASE"/>
    <property type="match status" value="1"/>
</dbReference>
<dbReference type="InterPro" id="IPR001179">
    <property type="entry name" value="PPIase_FKBP_dom"/>
</dbReference>
<dbReference type="InterPro" id="IPR046357">
    <property type="entry name" value="PPIase_dom_sf"/>
</dbReference>
<dbReference type="Proteomes" id="UP000262583">
    <property type="component" value="Chromosome"/>
</dbReference>
<organism evidence="9 10">
    <name type="scientific">Sumerlaea chitinivorans</name>
    <dbReference type="NCBI Taxonomy" id="2250252"/>
    <lineage>
        <taxon>Bacteria</taxon>
        <taxon>Candidatus Sumerlaeota</taxon>
        <taxon>Candidatus Sumerlaeia</taxon>
        <taxon>Candidatus Sumerlaeales</taxon>
        <taxon>Candidatus Sumerlaeaceae</taxon>
        <taxon>Candidatus Sumerlaea</taxon>
    </lineage>
</organism>
<sequence>MLPVFMAACTQETSSPEGKAVAQQQTSFAAAKEVAAFAGATPKPKRPMRNETFPEDPKATWTTTRSNVRWRDLVVGNGAEVTSGAIAYFHIKTFLHDGQLFHSTLVDRKPVCTAIGIGRLQREFEEALIGMREHGRRLIVFPQGLSYWSAAHLADGPALPPGESPKFEVTCLIVKSGRPATPEEEALSSSSTTSERKEVN</sequence>
<evidence type="ECO:0000256" key="2">
    <source>
        <dbReference type="ARBA" id="ARBA00006577"/>
    </source>
</evidence>
<keyword evidence="3 5" id="KW-0697">Rotamase</keyword>
<dbReference type="PANTHER" id="PTHR43811">
    <property type="entry name" value="FKBP-TYPE PEPTIDYL-PROLYL CIS-TRANS ISOMERASE FKPA"/>
    <property type="match status" value="1"/>
</dbReference>
<dbReference type="Pfam" id="PF00254">
    <property type="entry name" value="FKBP_C"/>
    <property type="match status" value="1"/>
</dbReference>
<accession>A0A2Z4Y371</accession>
<name>A0A2Z4Y371_SUMC1</name>
<dbReference type="KEGG" id="schv:BRCON_0138"/>
<keyword evidence="4 5" id="KW-0413">Isomerase</keyword>
<dbReference type="GO" id="GO:0003755">
    <property type="term" value="F:peptidyl-prolyl cis-trans isomerase activity"/>
    <property type="evidence" value="ECO:0007669"/>
    <property type="project" value="UniProtKB-UniRule"/>
</dbReference>
<reference evidence="9 10" key="1">
    <citation type="submission" date="2018-05" db="EMBL/GenBank/DDBJ databases">
        <title>A metagenomic window into the 2 km-deep terrestrial subsurface aquifer revealed taxonomically and functionally diverse microbial community comprising novel uncultured bacterial lineages.</title>
        <authorList>
            <person name="Kadnikov V.V."/>
            <person name="Mardanov A.V."/>
            <person name="Beletsky A.V."/>
            <person name="Banks D."/>
            <person name="Pimenov N.V."/>
            <person name="Frank Y.A."/>
            <person name="Karnachuk O.V."/>
            <person name="Ravin N.V."/>
        </authorList>
    </citation>
    <scope>NUCLEOTIDE SEQUENCE [LARGE SCALE GENOMIC DNA]</scope>
    <source>
        <strain evidence="9">BY</strain>
    </source>
</reference>
<evidence type="ECO:0000256" key="4">
    <source>
        <dbReference type="ARBA" id="ARBA00023235"/>
    </source>
</evidence>
<evidence type="ECO:0000256" key="1">
    <source>
        <dbReference type="ARBA" id="ARBA00000971"/>
    </source>
</evidence>
<dbReference type="AlphaFoldDB" id="A0A2Z4Y371"/>
<dbReference type="PANTHER" id="PTHR43811:SF19">
    <property type="entry name" value="39 KDA FK506-BINDING NUCLEAR PROTEIN"/>
    <property type="match status" value="1"/>
</dbReference>
<feature type="domain" description="PPIase FKBP-type" evidence="8">
    <location>
        <begin position="84"/>
        <end position="175"/>
    </location>
</feature>
<evidence type="ECO:0000256" key="6">
    <source>
        <dbReference type="RuleBase" id="RU003915"/>
    </source>
</evidence>
<feature type="region of interest" description="Disordered" evidence="7">
    <location>
        <begin position="41"/>
        <end position="60"/>
    </location>
</feature>
<protein>
    <recommendedName>
        <fullName evidence="6">Peptidyl-prolyl cis-trans isomerase</fullName>
        <ecNumber evidence="6">5.2.1.8</ecNumber>
    </recommendedName>
</protein>
<gene>
    <name evidence="9" type="ORF">BRCON_0138</name>
</gene>
<dbReference type="EC" id="5.2.1.8" evidence="6"/>